<dbReference type="EMBL" id="JBBHLI010000005">
    <property type="protein sequence ID" value="MEK9501402.1"/>
    <property type="molecule type" value="Genomic_DNA"/>
</dbReference>
<organism evidence="4 5">
    <name type="scientific">Gaopeijia maritima</name>
    <dbReference type="NCBI Taxonomy" id="3119007"/>
    <lineage>
        <taxon>Bacteria</taxon>
        <taxon>Pseudomonadati</taxon>
        <taxon>Gemmatimonadota</taxon>
        <taxon>Longimicrobiia</taxon>
        <taxon>Gaopeijiales</taxon>
        <taxon>Gaopeijiaceae</taxon>
        <taxon>Gaopeijia</taxon>
    </lineage>
</organism>
<evidence type="ECO:0000313" key="5">
    <source>
        <dbReference type="Proteomes" id="UP001484239"/>
    </source>
</evidence>
<keyword evidence="5" id="KW-1185">Reference proteome</keyword>
<feature type="domain" description="TonB-dependent receptor plug" evidence="3">
    <location>
        <begin position="133"/>
        <end position="229"/>
    </location>
</feature>
<feature type="chain" id="PRO_5045058859" evidence="2">
    <location>
        <begin position="28"/>
        <end position="774"/>
    </location>
</feature>
<dbReference type="Pfam" id="PF13620">
    <property type="entry name" value="CarboxypepD_reg"/>
    <property type="match status" value="1"/>
</dbReference>
<evidence type="ECO:0000259" key="3">
    <source>
        <dbReference type="Pfam" id="PF07715"/>
    </source>
</evidence>
<accession>A0ABU9E9J2</accession>
<reference evidence="4 5" key="1">
    <citation type="submission" date="2024-02" db="EMBL/GenBank/DDBJ databases">
        <title>A novel Gemmatimonadota bacterium.</title>
        <authorList>
            <person name="Du Z.-J."/>
            <person name="Ye Y.-Q."/>
        </authorList>
    </citation>
    <scope>NUCLEOTIDE SEQUENCE [LARGE SCALE GENOMIC DNA]</scope>
    <source>
        <strain evidence="4 5">DH-20</strain>
    </source>
</reference>
<evidence type="ECO:0000313" key="4">
    <source>
        <dbReference type="EMBL" id="MEK9501402.1"/>
    </source>
</evidence>
<dbReference type="PANTHER" id="PTHR30069">
    <property type="entry name" value="TONB-DEPENDENT OUTER MEMBRANE RECEPTOR"/>
    <property type="match status" value="1"/>
</dbReference>
<sequence>MSWVGRFVALPCLSALLCAPLSGQQAAAVLTGRVVDASGPVLAADLVLTLDDDEVARGETDADGTFRIEAPPARYTLRVTRLGYAEDVRLVTLTAGAPVELAIELRPAAVLLEGVGVEAERSRERLRFEETAGASVREITSDELKLVPGIGEADPIRAVEVLPGVVSTSDFSSSFHVRGGSADQNLILLDGTPIFSPFHLGGFFSVFNADMVSRAELASGGFEARYGGRVSSVLSVESDPGDGTFAVDGGVSLLATRVAVSGGAGDRDVRWRVSGRRSYFDKLLAPVAEFPYHLQDLQAVAEVGLSLRDRLRFTAYTGDDVLDFSQLEDEDFPLRIDWSWGNDVVGLRWDRSLDRGRLSARASYTRFSTSLTFPDFGDTDFRSRISQRSFGVDWNLRPLPLLEIGAGAGVDDFGFDNLASTGGTVFSEGLGTGTQYGGYLQTVWGRPGTWLVEAGARIDHWVPAPGEPITEVSPRLAVKRFLGGSSRWAINASAGRYTQFLHSLRDEELPLGLDIWVLTGERTPHVVSDQLQVGIEAFPNDEWTFSAEAYVRTFDGVLTFNTTDDPNDDFDDVLVGDGLSWGADLFVRRSGTPVNGWISASFLKADRTFPDLYAGTVERPEVTYAPIFDRRLDLDLVLRFPAPRGWEGGLRLNVGTGTPYTRPVASYAAYQPRFLKDGGRAGWAGDSDDDFAGYAVLLGERNGERYPVYHRLDVSFRRDYQKSWGVLTPHVDLLNVYNQKNVLFYFYDYETTPAVRSGISMFPFLPTIGLEVRF</sequence>
<name>A0ABU9E9J2_9BACT</name>
<dbReference type="InterPro" id="IPR012910">
    <property type="entry name" value="Plug_dom"/>
</dbReference>
<dbReference type="Gene3D" id="2.60.40.1120">
    <property type="entry name" value="Carboxypeptidase-like, regulatory domain"/>
    <property type="match status" value="1"/>
</dbReference>
<dbReference type="Gene3D" id="2.170.130.10">
    <property type="entry name" value="TonB-dependent receptor, plug domain"/>
    <property type="match status" value="1"/>
</dbReference>
<dbReference type="RefSeq" id="WP_405286886.1">
    <property type="nucleotide sequence ID" value="NZ_JBBHLI010000005.1"/>
</dbReference>
<feature type="signal peptide" evidence="2">
    <location>
        <begin position="1"/>
        <end position="27"/>
    </location>
</feature>
<protein>
    <submittedName>
        <fullName evidence="4">Carboxypeptidase regulatory-like domain-containing protein</fullName>
    </submittedName>
</protein>
<comment type="caution">
    <text evidence="4">The sequence shown here is derived from an EMBL/GenBank/DDBJ whole genome shotgun (WGS) entry which is preliminary data.</text>
</comment>
<evidence type="ECO:0000256" key="2">
    <source>
        <dbReference type="SAM" id="SignalP"/>
    </source>
</evidence>
<dbReference type="Proteomes" id="UP001484239">
    <property type="component" value="Unassembled WGS sequence"/>
</dbReference>
<dbReference type="SUPFAM" id="SSF49464">
    <property type="entry name" value="Carboxypeptidase regulatory domain-like"/>
    <property type="match status" value="1"/>
</dbReference>
<dbReference type="SUPFAM" id="SSF56935">
    <property type="entry name" value="Porins"/>
    <property type="match status" value="1"/>
</dbReference>
<gene>
    <name evidence="4" type="ORF">WI372_10480</name>
</gene>
<keyword evidence="1 2" id="KW-0732">Signal</keyword>
<dbReference type="Pfam" id="PF07715">
    <property type="entry name" value="Plug"/>
    <property type="match status" value="1"/>
</dbReference>
<dbReference type="InterPro" id="IPR039426">
    <property type="entry name" value="TonB-dep_rcpt-like"/>
</dbReference>
<proteinExistence type="predicted"/>
<dbReference type="InterPro" id="IPR037066">
    <property type="entry name" value="Plug_dom_sf"/>
</dbReference>
<dbReference type="PANTHER" id="PTHR30069:SF29">
    <property type="entry name" value="HEMOGLOBIN AND HEMOGLOBIN-HAPTOGLOBIN-BINDING PROTEIN 1-RELATED"/>
    <property type="match status" value="1"/>
</dbReference>
<evidence type="ECO:0000256" key="1">
    <source>
        <dbReference type="ARBA" id="ARBA00022729"/>
    </source>
</evidence>
<dbReference type="InterPro" id="IPR008969">
    <property type="entry name" value="CarboxyPept-like_regulatory"/>
</dbReference>